<feature type="transmembrane region" description="Helical" evidence="8">
    <location>
        <begin position="59"/>
        <end position="84"/>
    </location>
</feature>
<protein>
    <recommendedName>
        <fullName evidence="11">Cation:proton antiporter</fullName>
    </recommendedName>
</protein>
<feature type="transmembrane region" description="Helical" evidence="8">
    <location>
        <begin position="104"/>
        <end position="124"/>
    </location>
</feature>
<keyword evidence="3" id="KW-0813">Transport</keyword>
<dbReference type="PANTHER" id="PTHR34584:SF1">
    <property type="entry name" value="NA(+)_H(+) ANTIPORTER SUBUNIT E1"/>
    <property type="match status" value="1"/>
</dbReference>
<keyword evidence="10" id="KW-1185">Reference proteome</keyword>
<evidence type="ECO:0000256" key="2">
    <source>
        <dbReference type="ARBA" id="ARBA00006228"/>
    </source>
</evidence>
<dbReference type="GO" id="GO:0008324">
    <property type="term" value="F:monoatomic cation transmembrane transporter activity"/>
    <property type="evidence" value="ECO:0007669"/>
    <property type="project" value="InterPro"/>
</dbReference>
<proteinExistence type="inferred from homology"/>
<dbReference type="GO" id="GO:0015297">
    <property type="term" value="F:antiporter activity"/>
    <property type="evidence" value="ECO:0007669"/>
    <property type="project" value="UniProtKB-KW"/>
</dbReference>
<dbReference type="Pfam" id="PF01899">
    <property type="entry name" value="MNHE"/>
    <property type="match status" value="1"/>
</dbReference>
<evidence type="ECO:0000256" key="4">
    <source>
        <dbReference type="ARBA" id="ARBA00022475"/>
    </source>
</evidence>
<comment type="similarity">
    <text evidence="2">Belongs to the CPA3 antiporters (TC 2.A.63) subunit E family.</text>
</comment>
<keyword evidence="4" id="KW-1003">Cell membrane</keyword>
<evidence type="ECO:0000256" key="7">
    <source>
        <dbReference type="ARBA" id="ARBA00023136"/>
    </source>
</evidence>
<feature type="transmembrane region" description="Helical" evidence="8">
    <location>
        <begin position="30"/>
        <end position="47"/>
    </location>
</feature>
<comment type="subcellular location">
    <subcellularLocation>
        <location evidence="1">Cell membrane</location>
        <topology evidence="1">Multi-pass membrane protein</topology>
    </subcellularLocation>
</comment>
<evidence type="ECO:0000256" key="1">
    <source>
        <dbReference type="ARBA" id="ARBA00004651"/>
    </source>
</evidence>
<dbReference type="RefSeq" id="WP_069975673.1">
    <property type="nucleotide sequence ID" value="NZ_CP017269.1"/>
</dbReference>
<name>A0A1D8GFL4_9FIRM</name>
<organism evidence="9 10">
    <name type="scientific">Geosporobacter ferrireducens</name>
    <dbReference type="NCBI Taxonomy" id="1424294"/>
    <lineage>
        <taxon>Bacteria</taxon>
        <taxon>Bacillati</taxon>
        <taxon>Bacillota</taxon>
        <taxon>Clostridia</taxon>
        <taxon>Peptostreptococcales</taxon>
        <taxon>Thermotaleaceae</taxon>
        <taxon>Geosporobacter</taxon>
    </lineage>
</organism>
<sequence>MNRRSYLIRLIILLSIFWLSLTQSFSPINLVTGFVVVMLSAYYYSMFSSENKITDIYRINPLIVIYYFFYLLYSMFRASFVIIYRMTQDPPSPGMVIIPTKLNGALSIAILSMSITLTPGTITVDYQEGMLHVLCMYSNQPMEILEQEVLGNYEEILYRIEQKQ</sequence>
<evidence type="ECO:0000256" key="6">
    <source>
        <dbReference type="ARBA" id="ARBA00022989"/>
    </source>
</evidence>
<dbReference type="OrthoDB" id="9800498at2"/>
<evidence type="ECO:0000313" key="9">
    <source>
        <dbReference type="EMBL" id="AOT69699.1"/>
    </source>
</evidence>
<keyword evidence="5 8" id="KW-0812">Transmembrane</keyword>
<gene>
    <name evidence="9" type="ORF">Gferi_08965</name>
</gene>
<dbReference type="GO" id="GO:0005886">
    <property type="term" value="C:plasma membrane"/>
    <property type="evidence" value="ECO:0007669"/>
    <property type="project" value="UniProtKB-SubCell"/>
</dbReference>
<dbReference type="STRING" id="1424294.Gferi_08965"/>
<keyword evidence="6 8" id="KW-1133">Transmembrane helix</keyword>
<dbReference type="AlphaFoldDB" id="A0A1D8GFL4"/>
<evidence type="ECO:0008006" key="11">
    <source>
        <dbReference type="Google" id="ProtNLM"/>
    </source>
</evidence>
<evidence type="ECO:0000256" key="3">
    <source>
        <dbReference type="ARBA" id="ARBA00022449"/>
    </source>
</evidence>
<evidence type="ECO:0000313" key="10">
    <source>
        <dbReference type="Proteomes" id="UP000095743"/>
    </source>
</evidence>
<reference evidence="9 10" key="1">
    <citation type="submission" date="2016-09" db="EMBL/GenBank/DDBJ databases">
        <title>Genomic analysis reveals versatility of anaerobic energy metabolism of Geosporobacter ferrireducens IRF9 of phylum Firmicutes.</title>
        <authorList>
            <person name="Kim S.-J."/>
        </authorList>
    </citation>
    <scope>NUCLEOTIDE SEQUENCE [LARGE SCALE GENOMIC DNA]</scope>
    <source>
        <strain evidence="9 10">IRF9</strain>
    </source>
</reference>
<dbReference type="InterPro" id="IPR002758">
    <property type="entry name" value="Cation_antiport_E"/>
</dbReference>
<dbReference type="KEGG" id="gfe:Gferi_08965"/>
<dbReference type="EMBL" id="CP017269">
    <property type="protein sequence ID" value="AOT69699.1"/>
    <property type="molecule type" value="Genomic_DNA"/>
</dbReference>
<dbReference type="PIRSF" id="PIRSF019239">
    <property type="entry name" value="MrpE"/>
    <property type="match status" value="1"/>
</dbReference>
<evidence type="ECO:0000256" key="8">
    <source>
        <dbReference type="SAM" id="Phobius"/>
    </source>
</evidence>
<dbReference type="Proteomes" id="UP000095743">
    <property type="component" value="Chromosome"/>
</dbReference>
<keyword evidence="3" id="KW-0050">Antiport</keyword>
<evidence type="ECO:0000256" key="5">
    <source>
        <dbReference type="ARBA" id="ARBA00022692"/>
    </source>
</evidence>
<feature type="transmembrane region" description="Helical" evidence="8">
    <location>
        <begin position="7"/>
        <end position="24"/>
    </location>
</feature>
<keyword evidence="7 8" id="KW-0472">Membrane</keyword>
<accession>A0A1D8GFL4</accession>
<dbReference type="PANTHER" id="PTHR34584">
    <property type="entry name" value="NA(+)/H(+) ANTIPORTER SUBUNIT E1"/>
    <property type="match status" value="1"/>
</dbReference>